<dbReference type="EMBL" id="JAAXKZ010000195">
    <property type="protein sequence ID" value="NMH95476.1"/>
    <property type="molecule type" value="Genomic_DNA"/>
</dbReference>
<dbReference type="RefSeq" id="WP_169416131.1">
    <property type="nucleotide sequence ID" value="NZ_JAAXKZ010000195.1"/>
</dbReference>
<sequence>MAHGPQATIKAALPERFEARAGTFAGFDFNFLPRTAVDVAPARWR</sequence>
<evidence type="ECO:0000313" key="2">
    <source>
        <dbReference type="Proteomes" id="UP000586918"/>
    </source>
</evidence>
<proteinExistence type="predicted"/>
<protein>
    <submittedName>
        <fullName evidence="1">Uncharacterized protein</fullName>
    </submittedName>
</protein>
<name>A0A848DSU2_9PSEU</name>
<evidence type="ECO:0000313" key="1">
    <source>
        <dbReference type="EMBL" id="NMH95476.1"/>
    </source>
</evidence>
<dbReference type="Proteomes" id="UP000586918">
    <property type="component" value="Unassembled WGS sequence"/>
</dbReference>
<dbReference type="AlphaFoldDB" id="A0A848DSU2"/>
<keyword evidence="2" id="KW-1185">Reference proteome</keyword>
<gene>
    <name evidence="1" type="ORF">HF519_28825</name>
</gene>
<accession>A0A848DSU2</accession>
<comment type="caution">
    <text evidence="1">The sequence shown here is derived from an EMBL/GenBank/DDBJ whole genome shotgun (WGS) entry which is preliminary data.</text>
</comment>
<organism evidence="1 2">
    <name type="scientific">Pseudonocardia bannensis</name>
    <dbReference type="NCBI Taxonomy" id="630973"/>
    <lineage>
        <taxon>Bacteria</taxon>
        <taxon>Bacillati</taxon>
        <taxon>Actinomycetota</taxon>
        <taxon>Actinomycetes</taxon>
        <taxon>Pseudonocardiales</taxon>
        <taxon>Pseudonocardiaceae</taxon>
        <taxon>Pseudonocardia</taxon>
    </lineage>
</organism>
<reference evidence="1 2" key="1">
    <citation type="submission" date="2020-04" db="EMBL/GenBank/DDBJ databases">
        <authorList>
            <person name="Klaysubun C."/>
            <person name="Duangmal K."/>
            <person name="Lipun K."/>
        </authorList>
    </citation>
    <scope>NUCLEOTIDE SEQUENCE [LARGE SCALE GENOMIC DNA]</scope>
    <source>
        <strain evidence="1 2">DSM 45300</strain>
    </source>
</reference>